<evidence type="ECO:0000313" key="2">
    <source>
        <dbReference type="EMBL" id="WOL18018.1"/>
    </source>
</evidence>
<reference evidence="2 3" key="1">
    <citation type="submission" date="2023-10" db="EMBL/GenBank/DDBJ databases">
        <title>Chromosome-scale genome assembly provides insights into flower coloration mechanisms of Canna indica.</title>
        <authorList>
            <person name="Li C."/>
        </authorList>
    </citation>
    <scope>NUCLEOTIDE SEQUENCE [LARGE SCALE GENOMIC DNA]</scope>
    <source>
        <tissue evidence="2">Flower</tissue>
    </source>
</reference>
<name>A0AAQ3KZM7_9LILI</name>
<keyword evidence="3" id="KW-1185">Reference proteome</keyword>
<feature type="region of interest" description="Disordered" evidence="1">
    <location>
        <begin position="1"/>
        <end position="88"/>
    </location>
</feature>
<protein>
    <submittedName>
        <fullName evidence="2">Uncharacterized protein</fullName>
    </submittedName>
</protein>
<dbReference type="AlphaFoldDB" id="A0AAQ3KZM7"/>
<proteinExistence type="predicted"/>
<gene>
    <name evidence="2" type="ORF">Cni_G26812</name>
</gene>
<feature type="compositionally biased region" description="Polar residues" evidence="1">
    <location>
        <begin position="46"/>
        <end position="57"/>
    </location>
</feature>
<feature type="compositionally biased region" description="Basic and acidic residues" evidence="1">
    <location>
        <begin position="1"/>
        <end position="22"/>
    </location>
</feature>
<evidence type="ECO:0000313" key="3">
    <source>
        <dbReference type="Proteomes" id="UP001327560"/>
    </source>
</evidence>
<dbReference type="Proteomes" id="UP001327560">
    <property type="component" value="Chromosome 8"/>
</dbReference>
<accession>A0AAQ3KZM7</accession>
<sequence length="88" mass="9839">MESNEKNKKYLVRRKEEEEKNRRATGKKRIGGNTSCTASGRERRMGSSNDGVSTSASGRAGDVRSSRQWSLNDHHPKFSSIDVSPMPK</sequence>
<evidence type="ECO:0000256" key="1">
    <source>
        <dbReference type="SAM" id="MobiDB-lite"/>
    </source>
</evidence>
<dbReference type="EMBL" id="CP136897">
    <property type="protein sequence ID" value="WOL18018.1"/>
    <property type="molecule type" value="Genomic_DNA"/>
</dbReference>
<organism evidence="2 3">
    <name type="scientific">Canna indica</name>
    <name type="common">Indian-shot</name>
    <dbReference type="NCBI Taxonomy" id="4628"/>
    <lineage>
        <taxon>Eukaryota</taxon>
        <taxon>Viridiplantae</taxon>
        <taxon>Streptophyta</taxon>
        <taxon>Embryophyta</taxon>
        <taxon>Tracheophyta</taxon>
        <taxon>Spermatophyta</taxon>
        <taxon>Magnoliopsida</taxon>
        <taxon>Liliopsida</taxon>
        <taxon>Zingiberales</taxon>
        <taxon>Cannaceae</taxon>
        <taxon>Canna</taxon>
    </lineage>
</organism>